<dbReference type="EMBL" id="BROH01000006">
    <property type="protein sequence ID" value="GKY88341.1"/>
    <property type="molecule type" value="Genomic_DNA"/>
</dbReference>
<proteinExistence type="predicted"/>
<sequence length="149" mass="16601">MFKALAAAAALAASLATPAAAQGAEGAPELVITEAGTQVLGDFLWQSRLLVVFADSPNDPRFIQQMGYIEDRPGDLIERDVIVITDTDPAARSPIREELRPRGFDFVLIGKDGFKYLRKPLPWDVREISRSIDKMPLRQQELRDQRARP</sequence>
<evidence type="ECO:0000259" key="3">
    <source>
        <dbReference type="Pfam" id="PF13778"/>
    </source>
</evidence>
<dbReference type="Pfam" id="PF13778">
    <property type="entry name" value="DUF4174"/>
    <property type="match status" value="1"/>
</dbReference>
<evidence type="ECO:0000256" key="2">
    <source>
        <dbReference type="SAM" id="SignalP"/>
    </source>
</evidence>
<comment type="caution">
    <text evidence="4">The sequence shown here is derived from an EMBL/GenBank/DDBJ whole genome shotgun (WGS) entry which is preliminary data.</text>
</comment>
<feature type="signal peptide" evidence="2">
    <location>
        <begin position="1"/>
        <end position="21"/>
    </location>
</feature>
<evidence type="ECO:0000313" key="5">
    <source>
        <dbReference type="Proteomes" id="UP001144205"/>
    </source>
</evidence>
<evidence type="ECO:0000256" key="1">
    <source>
        <dbReference type="ARBA" id="ARBA00022729"/>
    </source>
</evidence>
<keyword evidence="1 2" id="KW-0732">Signal</keyword>
<reference evidence="4" key="1">
    <citation type="journal article" date="2023" name="Int. J. Syst. Evol. Microbiol.">
        <title>Sinisalibacter aestuarii sp. nov., isolated from estuarine sediment of the Arakawa River.</title>
        <authorList>
            <person name="Arafat S.T."/>
            <person name="Hirano S."/>
            <person name="Sato A."/>
            <person name="Takeuchi K."/>
            <person name="Yasuda T."/>
            <person name="Terahara T."/>
            <person name="Hamada M."/>
            <person name="Kobayashi T."/>
        </authorList>
    </citation>
    <scope>NUCLEOTIDE SEQUENCE</scope>
    <source>
        <strain evidence="4">B-399</strain>
    </source>
</reference>
<gene>
    <name evidence="4" type="ORF">STA1M1_22100</name>
</gene>
<accession>A0ABQ5LVG6</accession>
<dbReference type="RefSeq" id="WP_281842385.1">
    <property type="nucleotide sequence ID" value="NZ_BROH01000006.1"/>
</dbReference>
<dbReference type="Proteomes" id="UP001144205">
    <property type="component" value="Unassembled WGS sequence"/>
</dbReference>
<name>A0ABQ5LVG6_9RHOB</name>
<protein>
    <recommendedName>
        <fullName evidence="3">DUF4174 domain-containing protein</fullName>
    </recommendedName>
</protein>
<keyword evidence="5" id="KW-1185">Reference proteome</keyword>
<feature type="domain" description="DUF4174" evidence="3">
    <location>
        <begin position="40"/>
        <end position="141"/>
    </location>
</feature>
<organism evidence="4 5">
    <name type="scientific">Sinisalibacter aestuarii</name>
    <dbReference type="NCBI Taxonomy" id="2949426"/>
    <lineage>
        <taxon>Bacteria</taxon>
        <taxon>Pseudomonadati</taxon>
        <taxon>Pseudomonadota</taxon>
        <taxon>Alphaproteobacteria</taxon>
        <taxon>Rhodobacterales</taxon>
        <taxon>Roseobacteraceae</taxon>
        <taxon>Sinisalibacter</taxon>
    </lineage>
</organism>
<evidence type="ECO:0000313" key="4">
    <source>
        <dbReference type="EMBL" id="GKY88341.1"/>
    </source>
</evidence>
<feature type="chain" id="PRO_5046698100" description="DUF4174 domain-containing protein" evidence="2">
    <location>
        <begin position="22"/>
        <end position="149"/>
    </location>
</feature>
<dbReference type="InterPro" id="IPR025232">
    <property type="entry name" value="DUF4174"/>
</dbReference>